<evidence type="ECO:0000256" key="1">
    <source>
        <dbReference type="SAM" id="MobiDB-lite"/>
    </source>
</evidence>
<evidence type="ECO:0000313" key="3">
    <source>
        <dbReference type="Proteomes" id="UP000000768"/>
    </source>
</evidence>
<organism evidence="2 3">
    <name type="scientific">Sorghum bicolor</name>
    <name type="common">Sorghum</name>
    <name type="synonym">Sorghum vulgare</name>
    <dbReference type="NCBI Taxonomy" id="4558"/>
    <lineage>
        <taxon>Eukaryota</taxon>
        <taxon>Viridiplantae</taxon>
        <taxon>Streptophyta</taxon>
        <taxon>Embryophyta</taxon>
        <taxon>Tracheophyta</taxon>
        <taxon>Spermatophyta</taxon>
        <taxon>Magnoliopsida</taxon>
        <taxon>Liliopsida</taxon>
        <taxon>Poales</taxon>
        <taxon>Poaceae</taxon>
        <taxon>PACMAD clade</taxon>
        <taxon>Panicoideae</taxon>
        <taxon>Andropogonodae</taxon>
        <taxon>Andropogoneae</taxon>
        <taxon>Sorghinae</taxon>
        <taxon>Sorghum</taxon>
    </lineage>
</organism>
<evidence type="ECO:0000313" key="2">
    <source>
        <dbReference type="EMBL" id="KXG35336.2"/>
    </source>
</evidence>
<accession>A0A1B6QBP4</accession>
<keyword evidence="3" id="KW-1185">Reference proteome</keyword>
<dbReference type="Proteomes" id="UP000000768">
    <property type="component" value="Chromosome 2"/>
</dbReference>
<dbReference type="PANTHER" id="PTHR48127">
    <property type="entry name" value="GRF-TYPE DOMAIN-CONTAINING PROTEIN"/>
    <property type="match status" value="1"/>
</dbReference>
<gene>
    <name evidence="2" type="ORF">SORBI_3002G159750</name>
</gene>
<reference evidence="2 3" key="1">
    <citation type="journal article" date="2009" name="Nature">
        <title>The Sorghum bicolor genome and the diversification of grasses.</title>
        <authorList>
            <person name="Paterson A.H."/>
            <person name="Bowers J.E."/>
            <person name="Bruggmann R."/>
            <person name="Dubchak I."/>
            <person name="Grimwood J."/>
            <person name="Gundlach H."/>
            <person name="Haberer G."/>
            <person name="Hellsten U."/>
            <person name="Mitros T."/>
            <person name="Poliakov A."/>
            <person name="Schmutz J."/>
            <person name="Spannagl M."/>
            <person name="Tang H."/>
            <person name="Wang X."/>
            <person name="Wicker T."/>
            <person name="Bharti A.K."/>
            <person name="Chapman J."/>
            <person name="Feltus F.A."/>
            <person name="Gowik U."/>
            <person name="Grigoriev I.V."/>
            <person name="Lyons E."/>
            <person name="Maher C.A."/>
            <person name="Martis M."/>
            <person name="Narechania A."/>
            <person name="Otillar R.P."/>
            <person name="Penning B.W."/>
            <person name="Salamov A.A."/>
            <person name="Wang Y."/>
            <person name="Zhang L."/>
            <person name="Carpita N.C."/>
            <person name="Freeling M."/>
            <person name="Gingle A.R."/>
            <person name="Hash C.T."/>
            <person name="Keller B."/>
            <person name="Klein P."/>
            <person name="Kresovich S."/>
            <person name="McCann M.C."/>
            <person name="Ming R."/>
            <person name="Peterson D.G."/>
            <person name="Mehboob-ur-Rahman"/>
            <person name="Ware D."/>
            <person name="Westhoff P."/>
            <person name="Mayer K.F."/>
            <person name="Messing J."/>
            <person name="Rokhsar D.S."/>
        </authorList>
    </citation>
    <scope>NUCLEOTIDE SEQUENCE [LARGE SCALE GENOMIC DNA]</scope>
    <source>
        <strain evidence="3">cv. BTx623</strain>
    </source>
</reference>
<dbReference type="InParanoid" id="A0A1B6QBP4"/>
<proteinExistence type="predicted"/>
<dbReference type="PANTHER" id="PTHR48127:SF1">
    <property type="entry name" value="ZINC FINGER GRF-TYPE DOMAIN-CONTAINING PROTEIN"/>
    <property type="match status" value="1"/>
</dbReference>
<sequence>MHPRRAEQSFWLARRAARGWADGVQSVRGCQKKECLEAPQCRRVKRNCPCGVLAKYGLVPSEFGVGLYCGHTVDRDISTRKCDWEKYWEQDQVEARLKVKDNWLDHYIMTHKKKARSLANFICESRLRNSEKFPPTSEGDMDTSEHAAQLADARRGKRKLDEGRSLLSQQLASGPAGDPVVVEKVVDDVPHGVSLAPGDFVNQHHMLDEEDDELFSQAAAKAEAEYYKKKATNVLDWGEMDDELDSQVADVMEAAYAAQKTVPVINPSPCREDASSSDEDLLSGYVSPP</sequence>
<dbReference type="Gramene" id="KXG35336">
    <property type="protein sequence ID" value="KXG35336"/>
    <property type="gene ID" value="SORBI_3002G159750"/>
</dbReference>
<name>A0A1B6QBP4_SORBI</name>
<reference evidence="3" key="2">
    <citation type="journal article" date="2018" name="Plant J.">
        <title>The Sorghum bicolor reference genome: improved assembly, gene annotations, a transcriptome atlas, and signatures of genome organization.</title>
        <authorList>
            <person name="McCormick R.F."/>
            <person name="Truong S.K."/>
            <person name="Sreedasyam A."/>
            <person name="Jenkins J."/>
            <person name="Shu S."/>
            <person name="Sims D."/>
            <person name="Kennedy M."/>
            <person name="Amirebrahimi M."/>
            <person name="Weers B.D."/>
            <person name="McKinley B."/>
            <person name="Mattison A."/>
            <person name="Morishige D.T."/>
            <person name="Grimwood J."/>
            <person name="Schmutz J."/>
            <person name="Mullet J.E."/>
        </authorList>
    </citation>
    <scope>NUCLEOTIDE SEQUENCE [LARGE SCALE GENOMIC DNA]</scope>
    <source>
        <strain evidence="3">cv. BTx623</strain>
    </source>
</reference>
<dbReference type="EMBL" id="CM000761">
    <property type="protein sequence ID" value="KXG35336.2"/>
    <property type="molecule type" value="Genomic_DNA"/>
</dbReference>
<dbReference type="AlphaFoldDB" id="A0A1B6QBP4"/>
<feature type="region of interest" description="Disordered" evidence="1">
    <location>
        <begin position="266"/>
        <end position="289"/>
    </location>
</feature>
<protein>
    <submittedName>
        <fullName evidence="2">Uncharacterized protein</fullName>
    </submittedName>
</protein>